<dbReference type="Proteomes" id="UP001056120">
    <property type="component" value="Linkage Group LG03"/>
</dbReference>
<dbReference type="EMBL" id="CM042020">
    <property type="protein sequence ID" value="KAI3820458.1"/>
    <property type="molecule type" value="Genomic_DNA"/>
</dbReference>
<reference evidence="2" key="1">
    <citation type="journal article" date="2022" name="Mol. Ecol. Resour.">
        <title>The genomes of chicory, endive, great burdock and yacon provide insights into Asteraceae palaeo-polyploidization history and plant inulin production.</title>
        <authorList>
            <person name="Fan W."/>
            <person name="Wang S."/>
            <person name="Wang H."/>
            <person name="Wang A."/>
            <person name="Jiang F."/>
            <person name="Liu H."/>
            <person name="Zhao H."/>
            <person name="Xu D."/>
            <person name="Zhang Y."/>
        </authorList>
    </citation>
    <scope>NUCLEOTIDE SEQUENCE [LARGE SCALE GENOMIC DNA]</scope>
    <source>
        <strain evidence="2">cv. Yunnan</strain>
    </source>
</reference>
<sequence length="178" mass="20387">MVWMEASSVCRLEASTNEELHQRIPHFKFGICRFKLRLFMLTVVMIDKLQATFHQWEHIPVASWEQSRVTKELLSGYESIEWLEHFLLSLSLKNQLSINMIGLLPLQLISYGLIGEFILNIKCNHATLAGHSCLHEPETARINELLGNSDANTGDPQIGWDTDLFLMDVNEATMLSEM</sequence>
<reference evidence="1 2" key="2">
    <citation type="journal article" date="2022" name="Mol. Ecol. Resour.">
        <title>The genomes of chicory, endive, great burdock and yacon provide insights into Asteraceae paleo-polyploidization history and plant inulin production.</title>
        <authorList>
            <person name="Fan W."/>
            <person name="Wang S."/>
            <person name="Wang H."/>
            <person name="Wang A."/>
            <person name="Jiang F."/>
            <person name="Liu H."/>
            <person name="Zhao H."/>
            <person name="Xu D."/>
            <person name="Zhang Y."/>
        </authorList>
    </citation>
    <scope>NUCLEOTIDE SEQUENCE [LARGE SCALE GENOMIC DNA]</scope>
    <source>
        <strain evidence="2">cv. Yunnan</strain>
        <tissue evidence="1">Leaves</tissue>
    </source>
</reference>
<organism evidence="1 2">
    <name type="scientific">Smallanthus sonchifolius</name>
    <dbReference type="NCBI Taxonomy" id="185202"/>
    <lineage>
        <taxon>Eukaryota</taxon>
        <taxon>Viridiplantae</taxon>
        <taxon>Streptophyta</taxon>
        <taxon>Embryophyta</taxon>
        <taxon>Tracheophyta</taxon>
        <taxon>Spermatophyta</taxon>
        <taxon>Magnoliopsida</taxon>
        <taxon>eudicotyledons</taxon>
        <taxon>Gunneridae</taxon>
        <taxon>Pentapetalae</taxon>
        <taxon>asterids</taxon>
        <taxon>campanulids</taxon>
        <taxon>Asterales</taxon>
        <taxon>Asteraceae</taxon>
        <taxon>Asteroideae</taxon>
        <taxon>Heliantheae alliance</taxon>
        <taxon>Millerieae</taxon>
        <taxon>Smallanthus</taxon>
    </lineage>
</organism>
<name>A0ACB9JLB0_9ASTR</name>
<protein>
    <submittedName>
        <fullName evidence="1">Uncharacterized protein</fullName>
    </submittedName>
</protein>
<evidence type="ECO:0000313" key="1">
    <source>
        <dbReference type="EMBL" id="KAI3820458.1"/>
    </source>
</evidence>
<gene>
    <name evidence="1" type="ORF">L1987_08005</name>
</gene>
<evidence type="ECO:0000313" key="2">
    <source>
        <dbReference type="Proteomes" id="UP001056120"/>
    </source>
</evidence>
<keyword evidence="2" id="KW-1185">Reference proteome</keyword>
<proteinExistence type="predicted"/>
<comment type="caution">
    <text evidence="1">The sequence shown here is derived from an EMBL/GenBank/DDBJ whole genome shotgun (WGS) entry which is preliminary data.</text>
</comment>
<accession>A0ACB9JLB0</accession>